<dbReference type="EMBL" id="JAUIZM010000007">
    <property type="protein sequence ID" value="KAK1373107.1"/>
    <property type="molecule type" value="Genomic_DNA"/>
</dbReference>
<keyword evidence="12" id="KW-1185">Reference proteome</keyword>
<evidence type="ECO:0000313" key="12">
    <source>
        <dbReference type="Proteomes" id="UP001237642"/>
    </source>
</evidence>
<keyword evidence="3" id="KW-0808">Transferase</keyword>
<dbReference type="GO" id="GO:0071555">
    <property type="term" value="P:cell wall organization"/>
    <property type="evidence" value="ECO:0007669"/>
    <property type="project" value="UniProtKB-KW"/>
</dbReference>
<evidence type="ECO:0000256" key="5">
    <source>
        <dbReference type="ARBA" id="ARBA00022989"/>
    </source>
</evidence>
<dbReference type="GO" id="GO:0016760">
    <property type="term" value="F:cellulose synthase (UDP-forming) activity"/>
    <property type="evidence" value="ECO:0007669"/>
    <property type="project" value="InterPro"/>
</dbReference>
<sequence length="717" mass="80500">MSCSTLALHKTTVHRRLAAGNRAHILFHLLLILSIFYYRFSSYIETTSSYENFSTLAWTCMILAELILTLVWFFTQSFRWRPLTRNVFPENLSGEIDLPGVDIFVCTADPIKEPTLEVMNTVISAMSLDYPPEKLAVYLSDDGGAAVTLHGMKEAAVFARSWVPFCKKYGVKTRAPGAYFSGLSGGDERQHGGEFQDEVKEIKSKYEIFKKSVDSAGDGTHVDDINSISGNGRAPVVQVINDNRGSTDENDIKMPLLVYVSRERRPSYPHRFKAGALNALLRVSGILSNGPYIMVLDCDMFCNDPSSAKQAMCLHLDPSMSSELSFVQFPQMFYNVTKNDIYDGQTRSAFKTKWQGMDGLMGPVLTGSGYYLKKKALYGSPDQEDDTHLHQPDASSFGHSNLFIASINGATDKIEASTEELLREAHLLASCSFEKGTKWGSEIGYSYECLLESTFTGYYLQCKGWTSMYLYPEKPAFLGCAAIDMKDGLIQLRKWNGNLLELGFSKFSPLTYAISSRMSFLHSMCYAYFSFQPLLALSFLIYGLVPQFCFAKGIPVFPKVNEAWFIVFLALWISSHLQHMYEVFTSGGTLRTWWNEQRIWVIKVVSGSLFGCIDCIMKKLGISKTMFRLTNKAIAQEKVENYEKGKFDFEGAQLFMIPMVALAIWNSVCFIGGLWSIIEKGNVSDMFGQLLLSTFLVVVSYPIVEGIVTRKSRGKSE</sequence>
<dbReference type="Pfam" id="PF03552">
    <property type="entry name" value="Cellulose_synt"/>
    <property type="match status" value="2"/>
</dbReference>
<dbReference type="GO" id="GO:0012505">
    <property type="term" value="C:endomembrane system"/>
    <property type="evidence" value="ECO:0007669"/>
    <property type="project" value="UniProtKB-SubCell"/>
</dbReference>
<keyword evidence="7" id="KW-0961">Cell wall biogenesis/degradation</keyword>
<feature type="binding site" evidence="9">
    <location>
        <position position="297"/>
    </location>
    <ligand>
        <name>Mn(2+)</name>
        <dbReference type="ChEBI" id="CHEBI:29035"/>
    </ligand>
</feature>
<evidence type="ECO:0000256" key="6">
    <source>
        <dbReference type="ARBA" id="ARBA00023136"/>
    </source>
</evidence>
<feature type="transmembrane region" description="Helical" evidence="10">
    <location>
        <begin position="563"/>
        <end position="579"/>
    </location>
</feature>
<evidence type="ECO:0000256" key="2">
    <source>
        <dbReference type="ARBA" id="ARBA00022676"/>
    </source>
</evidence>
<evidence type="ECO:0000256" key="3">
    <source>
        <dbReference type="ARBA" id="ARBA00022679"/>
    </source>
</evidence>
<feature type="binding site" evidence="8">
    <location>
        <position position="142"/>
    </location>
    <ligand>
        <name>UDP-alpha-D-glucose</name>
        <dbReference type="ChEBI" id="CHEBI:58885"/>
    </ligand>
</feature>
<evidence type="ECO:0000256" key="4">
    <source>
        <dbReference type="ARBA" id="ARBA00022692"/>
    </source>
</evidence>
<comment type="subcellular location">
    <subcellularLocation>
        <location evidence="1">Endomembrane system</location>
        <topology evidence="1">Multi-pass membrane protein</topology>
    </subcellularLocation>
</comment>
<feature type="transmembrane region" description="Helical" evidence="10">
    <location>
        <begin position="654"/>
        <end position="678"/>
    </location>
</feature>
<keyword evidence="2" id="KW-0328">Glycosyltransferase</keyword>
<gene>
    <name evidence="11" type="ORF">POM88_029300</name>
</gene>
<evidence type="ECO:0000256" key="8">
    <source>
        <dbReference type="PIRSR" id="PIRSR605150-2"/>
    </source>
</evidence>
<organism evidence="11 12">
    <name type="scientific">Heracleum sosnowskyi</name>
    <dbReference type="NCBI Taxonomy" id="360622"/>
    <lineage>
        <taxon>Eukaryota</taxon>
        <taxon>Viridiplantae</taxon>
        <taxon>Streptophyta</taxon>
        <taxon>Embryophyta</taxon>
        <taxon>Tracheophyta</taxon>
        <taxon>Spermatophyta</taxon>
        <taxon>Magnoliopsida</taxon>
        <taxon>eudicotyledons</taxon>
        <taxon>Gunneridae</taxon>
        <taxon>Pentapetalae</taxon>
        <taxon>asterids</taxon>
        <taxon>campanulids</taxon>
        <taxon>Apiales</taxon>
        <taxon>Apiaceae</taxon>
        <taxon>Apioideae</taxon>
        <taxon>apioid superclade</taxon>
        <taxon>Tordylieae</taxon>
        <taxon>Tordyliinae</taxon>
        <taxon>Heracleum</taxon>
    </lineage>
</organism>
<dbReference type="GO" id="GO:0016020">
    <property type="term" value="C:membrane"/>
    <property type="evidence" value="ECO:0007669"/>
    <property type="project" value="InterPro"/>
</dbReference>
<evidence type="ECO:0000256" key="10">
    <source>
        <dbReference type="SAM" id="Phobius"/>
    </source>
</evidence>
<evidence type="ECO:0000313" key="11">
    <source>
        <dbReference type="EMBL" id="KAK1373107.1"/>
    </source>
</evidence>
<evidence type="ECO:0000256" key="7">
    <source>
        <dbReference type="ARBA" id="ARBA00023316"/>
    </source>
</evidence>
<dbReference type="GO" id="GO:0030244">
    <property type="term" value="P:cellulose biosynthetic process"/>
    <property type="evidence" value="ECO:0007669"/>
    <property type="project" value="InterPro"/>
</dbReference>
<feature type="binding site" evidence="8">
    <location>
        <position position="112"/>
    </location>
    <ligand>
        <name>UDP-alpha-D-glucose</name>
        <dbReference type="ChEBI" id="CHEBI:58885"/>
    </ligand>
</feature>
<dbReference type="Proteomes" id="UP001237642">
    <property type="component" value="Unassembled WGS sequence"/>
</dbReference>
<protein>
    <submittedName>
        <fullName evidence="11">Cellulose synthase</fullName>
    </submittedName>
</protein>
<reference evidence="11" key="2">
    <citation type="submission" date="2023-05" db="EMBL/GenBank/DDBJ databases">
        <authorList>
            <person name="Schelkunov M.I."/>
        </authorList>
    </citation>
    <scope>NUCLEOTIDE SEQUENCE</scope>
    <source>
        <strain evidence="11">Hsosn_3</strain>
        <tissue evidence="11">Leaf</tissue>
    </source>
</reference>
<keyword evidence="5 10" id="KW-1133">Transmembrane helix</keyword>
<dbReference type="PANTHER" id="PTHR13301">
    <property type="entry name" value="X-BOX TRANSCRIPTION FACTOR-RELATED"/>
    <property type="match status" value="1"/>
</dbReference>
<keyword evidence="6 10" id="KW-0472">Membrane</keyword>
<accession>A0AAD8HV63</accession>
<dbReference type="InterPro" id="IPR005150">
    <property type="entry name" value="Cellulose_synth"/>
</dbReference>
<feature type="transmembrane region" description="Helical" evidence="10">
    <location>
        <begin position="690"/>
        <end position="708"/>
    </location>
</feature>
<dbReference type="SUPFAM" id="SSF53448">
    <property type="entry name" value="Nucleotide-diphospho-sugar transferases"/>
    <property type="match status" value="1"/>
</dbReference>
<dbReference type="InterPro" id="IPR029044">
    <property type="entry name" value="Nucleotide-diphossugar_trans"/>
</dbReference>
<feature type="transmembrane region" description="Helical" evidence="10">
    <location>
        <begin position="535"/>
        <end position="551"/>
    </location>
</feature>
<dbReference type="Gene3D" id="3.90.550.10">
    <property type="entry name" value="Spore Coat Polysaccharide Biosynthesis Protein SpsA, Chain A"/>
    <property type="match status" value="2"/>
</dbReference>
<feature type="binding site" evidence="9">
    <location>
        <position position="273"/>
    </location>
    <ligand>
        <name>Mn(2+)</name>
        <dbReference type="ChEBI" id="CHEBI:29035"/>
    </ligand>
</feature>
<keyword evidence="4 10" id="KW-0812">Transmembrane</keyword>
<dbReference type="AlphaFoldDB" id="A0AAD8HV63"/>
<feature type="transmembrane region" description="Helical" evidence="10">
    <location>
        <begin position="25"/>
        <end position="44"/>
    </location>
</feature>
<reference evidence="11" key="1">
    <citation type="submission" date="2023-02" db="EMBL/GenBank/DDBJ databases">
        <title>Genome of toxic invasive species Heracleum sosnowskyi carries increased number of genes despite the absence of recent whole-genome duplications.</title>
        <authorList>
            <person name="Schelkunov M."/>
            <person name="Shtratnikova V."/>
            <person name="Makarenko M."/>
            <person name="Klepikova A."/>
            <person name="Omelchenko D."/>
            <person name="Novikova G."/>
            <person name="Obukhova E."/>
            <person name="Bogdanov V."/>
            <person name="Penin A."/>
            <person name="Logacheva M."/>
        </authorList>
    </citation>
    <scope>NUCLEOTIDE SEQUENCE</scope>
    <source>
        <strain evidence="11">Hsosn_3</strain>
        <tissue evidence="11">Leaf</tissue>
    </source>
</reference>
<evidence type="ECO:0000256" key="1">
    <source>
        <dbReference type="ARBA" id="ARBA00004127"/>
    </source>
</evidence>
<name>A0AAD8HV63_9APIA</name>
<evidence type="ECO:0000256" key="9">
    <source>
        <dbReference type="PIRSR" id="PIRSR605150-3"/>
    </source>
</evidence>
<comment type="caution">
    <text evidence="11">The sequence shown here is derived from an EMBL/GenBank/DDBJ whole genome shotgun (WGS) entry which is preliminary data.</text>
</comment>
<proteinExistence type="predicted"/>
<feature type="binding site" evidence="8">
    <location>
        <position position="113"/>
    </location>
    <ligand>
        <name>UDP-alpha-D-glucose</name>
        <dbReference type="ChEBI" id="CHEBI:58885"/>
    </ligand>
</feature>
<feature type="transmembrane region" description="Helical" evidence="10">
    <location>
        <begin position="56"/>
        <end position="75"/>
    </location>
</feature>